<evidence type="ECO:0000256" key="6">
    <source>
        <dbReference type="ARBA" id="ARBA00034754"/>
    </source>
</evidence>
<evidence type="ECO:0000256" key="7">
    <source>
        <dbReference type="ARBA" id="ARBA00049244"/>
    </source>
</evidence>
<evidence type="ECO:0000313" key="9">
    <source>
        <dbReference type="Proteomes" id="UP000027746"/>
    </source>
</evidence>
<dbReference type="InterPro" id="IPR027417">
    <property type="entry name" value="P-loop_NTPase"/>
</dbReference>
<accession>A0A073J5L6</accession>
<evidence type="ECO:0000256" key="2">
    <source>
        <dbReference type="ARBA" id="ARBA00022679"/>
    </source>
</evidence>
<dbReference type="NCBIfam" id="TIGR01128">
    <property type="entry name" value="holA"/>
    <property type="match status" value="1"/>
</dbReference>
<evidence type="ECO:0000256" key="3">
    <source>
        <dbReference type="ARBA" id="ARBA00022695"/>
    </source>
</evidence>
<dbReference type="SUPFAM" id="SSF48019">
    <property type="entry name" value="post-AAA+ oligomerization domain-like"/>
    <property type="match status" value="1"/>
</dbReference>
<dbReference type="GeneID" id="68871693"/>
<keyword evidence="2" id="KW-0808">Transferase</keyword>
<dbReference type="EC" id="2.7.7.7" evidence="1"/>
<comment type="caution">
    <text evidence="8">The sequence shown here is derived from an EMBL/GenBank/DDBJ whole genome shotgun (WGS) entry which is preliminary data.</text>
</comment>
<reference evidence="8 9" key="1">
    <citation type="submission" date="2014-01" db="EMBL/GenBank/DDBJ databases">
        <title>Sulfitobacter sp. H3 (MCCC 1A00686) Genome Sequencing.</title>
        <authorList>
            <person name="Lai Q."/>
            <person name="Hong Z."/>
        </authorList>
    </citation>
    <scope>NUCLEOTIDE SEQUENCE [LARGE SCALE GENOMIC DNA]</scope>
    <source>
        <strain evidence="8 9">H3</strain>
    </source>
</reference>
<evidence type="ECO:0000256" key="4">
    <source>
        <dbReference type="ARBA" id="ARBA00022705"/>
    </source>
</evidence>
<protein>
    <recommendedName>
        <fullName evidence="1">DNA-directed DNA polymerase</fullName>
        <ecNumber evidence="1">2.7.7.7</ecNumber>
    </recommendedName>
</protein>
<proteinExistence type="inferred from homology"/>
<dbReference type="RefSeq" id="WP_037923128.1">
    <property type="nucleotide sequence ID" value="NZ_CP054599.1"/>
</dbReference>
<evidence type="ECO:0000256" key="5">
    <source>
        <dbReference type="ARBA" id="ARBA00022932"/>
    </source>
</evidence>
<dbReference type="AlphaFoldDB" id="A0A073J5L6"/>
<keyword evidence="4" id="KW-0235">DNA replication</keyword>
<dbReference type="PANTHER" id="PTHR34388:SF1">
    <property type="entry name" value="DNA POLYMERASE III SUBUNIT DELTA"/>
    <property type="match status" value="1"/>
</dbReference>
<dbReference type="InterPro" id="IPR005790">
    <property type="entry name" value="DNA_polIII_delta"/>
</dbReference>
<dbReference type="GO" id="GO:0009360">
    <property type="term" value="C:DNA polymerase III complex"/>
    <property type="evidence" value="ECO:0007669"/>
    <property type="project" value="TreeGrafter"/>
</dbReference>
<dbReference type="GO" id="GO:0003677">
    <property type="term" value="F:DNA binding"/>
    <property type="evidence" value="ECO:0007669"/>
    <property type="project" value="InterPro"/>
</dbReference>
<dbReference type="Proteomes" id="UP000027746">
    <property type="component" value="Unassembled WGS sequence"/>
</dbReference>
<dbReference type="Gene3D" id="3.40.50.300">
    <property type="entry name" value="P-loop containing nucleotide triphosphate hydrolases"/>
    <property type="match status" value="1"/>
</dbReference>
<dbReference type="GO" id="GO:0003887">
    <property type="term" value="F:DNA-directed DNA polymerase activity"/>
    <property type="evidence" value="ECO:0007669"/>
    <property type="project" value="UniProtKB-KW"/>
</dbReference>
<dbReference type="GO" id="GO:0006261">
    <property type="term" value="P:DNA-templated DNA replication"/>
    <property type="evidence" value="ECO:0007669"/>
    <property type="project" value="TreeGrafter"/>
</dbReference>
<evidence type="ECO:0000256" key="1">
    <source>
        <dbReference type="ARBA" id="ARBA00012417"/>
    </source>
</evidence>
<comment type="similarity">
    <text evidence="6">Belongs to the DNA polymerase HolA subunit family.</text>
</comment>
<dbReference type="EMBL" id="JAMD01000002">
    <property type="protein sequence ID" value="KEJ97279.1"/>
    <property type="molecule type" value="Genomic_DNA"/>
</dbReference>
<keyword evidence="9" id="KW-1185">Reference proteome</keyword>
<keyword evidence="5" id="KW-0239">DNA-directed DNA polymerase</keyword>
<comment type="catalytic activity">
    <reaction evidence="7">
        <text>DNA(n) + a 2'-deoxyribonucleoside 5'-triphosphate = DNA(n+1) + diphosphate</text>
        <dbReference type="Rhea" id="RHEA:22508"/>
        <dbReference type="Rhea" id="RHEA-COMP:17339"/>
        <dbReference type="Rhea" id="RHEA-COMP:17340"/>
        <dbReference type="ChEBI" id="CHEBI:33019"/>
        <dbReference type="ChEBI" id="CHEBI:61560"/>
        <dbReference type="ChEBI" id="CHEBI:173112"/>
        <dbReference type="EC" id="2.7.7.7"/>
    </reaction>
</comment>
<dbReference type="Gene3D" id="1.20.272.10">
    <property type="match status" value="1"/>
</dbReference>
<dbReference type="PANTHER" id="PTHR34388">
    <property type="entry name" value="DNA POLYMERASE III SUBUNIT DELTA"/>
    <property type="match status" value="1"/>
</dbReference>
<dbReference type="OrthoDB" id="9804983at2"/>
<gene>
    <name evidence="8" type="ORF">SUH3_10915</name>
</gene>
<dbReference type="InterPro" id="IPR008921">
    <property type="entry name" value="DNA_pol3_clamp-load_cplx_C"/>
</dbReference>
<keyword evidence="3" id="KW-0548">Nucleotidyltransferase</keyword>
<name>A0A073J5L6_9RHOB</name>
<organism evidence="8 9">
    <name type="scientific">Pseudosulfitobacter pseudonitzschiae</name>
    <dbReference type="NCBI Taxonomy" id="1402135"/>
    <lineage>
        <taxon>Bacteria</taxon>
        <taxon>Pseudomonadati</taxon>
        <taxon>Pseudomonadota</taxon>
        <taxon>Alphaproteobacteria</taxon>
        <taxon>Rhodobacterales</taxon>
        <taxon>Roseobacteraceae</taxon>
        <taxon>Pseudosulfitobacter</taxon>
    </lineage>
</organism>
<evidence type="ECO:0000313" key="8">
    <source>
        <dbReference type="EMBL" id="KEJ97279.1"/>
    </source>
</evidence>
<sequence length="333" mass="35764">MKLAGAQANGYFAKPDPNSTGILIYGADAMRVALKRQQLLKALIGDKGEEEMRLTRIPAAELRKDPAMLLDAIKAIGFFPGPRAAFVEDANENTAETIIAALKDWQAGDAQIIVSAGALKPTSKLRKAFEGHKSALAVGIYDNPPTRDEIETSLREAGVTAPDRAVMDMLTDLARALDPGDFRQTLEKISLYKHGDNTPLTAEDIVANAPTSTEADVDDVLLVVGDGRAADIGPVMRKLQAQGVTAVTLCIGAMRHFRSLHRAAVDTSGRPQIWGPNRDKMLAQARNWGPAKLETALTVLTDTDLALRSAGQHAPAMALVERAFIRLAMLAAR</sequence>